<dbReference type="PANTHER" id="PTHR10901:SF15">
    <property type="entry name" value="TROPOMODULIN-2"/>
    <property type="match status" value="1"/>
</dbReference>
<keyword evidence="4" id="KW-1185">Reference proteome</keyword>
<proteinExistence type="predicted"/>
<dbReference type="GO" id="GO:0007015">
    <property type="term" value="P:actin filament organization"/>
    <property type="evidence" value="ECO:0007669"/>
    <property type="project" value="TreeGrafter"/>
</dbReference>
<dbReference type="GO" id="GO:0030239">
    <property type="term" value="P:myofibril assembly"/>
    <property type="evidence" value="ECO:0007669"/>
    <property type="project" value="TreeGrafter"/>
</dbReference>
<dbReference type="GO" id="GO:0051694">
    <property type="term" value="P:pointed-end actin filament capping"/>
    <property type="evidence" value="ECO:0007669"/>
    <property type="project" value="InterPro"/>
</dbReference>
<evidence type="ECO:0000256" key="2">
    <source>
        <dbReference type="ARBA" id="ARBA00022490"/>
    </source>
</evidence>
<sequence length="233" mass="25931">MYLAKEALEQKDREDFVPFTGEKKERVFIPKEKPVEMYKEDKVTLDPELEESLASASDTELYNLAAVLGEHNLLNNPKCDEKTPNTQGGKGPVKNVVKGEAKCPWVRMKLDPGSGRGRVPLDPGEAMRPWVRVKLNPGSGRGRVPLDPDSTLKKMQLFLEYTKVKSGSREVFSSEAYTMTSDSTPENSISQHAPDSCKSAVIVTQVPHLSGNCSLFVLQLRKALELWTTTPVR</sequence>
<comment type="caution">
    <text evidence="3">The sequence shown here is derived from an EMBL/GenBank/DDBJ whole genome shotgun (WGS) entry which is preliminary data.</text>
</comment>
<name>A0AA40LKA5_CNENI</name>
<dbReference type="AlphaFoldDB" id="A0AA40LKA5"/>
<comment type="subcellular location">
    <subcellularLocation>
        <location evidence="1">Cytoplasm</location>
    </subcellularLocation>
</comment>
<gene>
    <name evidence="3" type="ORF">QTO34_003890</name>
</gene>
<reference evidence="3" key="1">
    <citation type="submission" date="2023-06" db="EMBL/GenBank/DDBJ databases">
        <title>Reference genome for the Northern bat (Eptesicus nilssonii), a most northern bat species.</title>
        <authorList>
            <person name="Laine V.N."/>
            <person name="Pulliainen A.T."/>
            <person name="Lilley T.M."/>
        </authorList>
    </citation>
    <scope>NUCLEOTIDE SEQUENCE</scope>
    <source>
        <strain evidence="3">BLF_Eptnil</strain>
        <tissue evidence="3">Kidney</tissue>
    </source>
</reference>
<evidence type="ECO:0000256" key="1">
    <source>
        <dbReference type="ARBA" id="ARBA00004496"/>
    </source>
</evidence>
<dbReference type="PANTHER" id="PTHR10901">
    <property type="entry name" value="TROPOMODULIN"/>
    <property type="match status" value="1"/>
</dbReference>
<dbReference type="GO" id="GO:0005523">
    <property type="term" value="F:tropomyosin binding"/>
    <property type="evidence" value="ECO:0007669"/>
    <property type="project" value="InterPro"/>
</dbReference>
<organism evidence="3 4">
    <name type="scientific">Cnephaeus nilssonii</name>
    <name type="common">Northern bat</name>
    <name type="synonym">Eptesicus nilssonii</name>
    <dbReference type="NCBI Taxonomy" id="3371016"/>
    <lineage>
        <taxon>Eukaryota</taxon>
        <taxon>Metazoa</taxon>
        <taxon>Chordata</taxon>
        <taxon>Craniata</taxon>
        <taxon>Vertebrata</taxon>
        <taxon>Euteleostomi</taxon>
        <taxon>Mammalia</taxon>
        <taxon>Eutheria</taxon>
        <taxon>Laurasiatheria</taxon>
        <taxon>Chiroptera</taxon>
        <taxon>Yangochiroptera</taxon>
        <taxon>Vespertilionidae</taxon>
        <taxon>Cnephaeus</taxon>
    </lineage>
</organism>
<accession>A0AA40LKA5</accession>
<protein>
    <submittedName>
        <fullName evidence="3">Uncharacterized protein</fullName>
    </submittedName>
</protein>
<dbReference type="Proteomes" id="UP001177744">
    <property type="component" value="Unassembled WGS sequence"/>
</dbReference>
<keyword evidence="2" id="KW-0963">Cytoplasm</keyword>
<dbReference type="GO" id="GO:0005865">
    <property type="term" value="C:striated muscle thin filament"/>
    <property type="evidence" value="ECO:0007669"/>
    <property type="project" value="TreeGrafter"/>
</dbReference>
<dbReference type="EMBL" id="JAULJE010000013">
    <property type="protein sequence ID" value="KAK1336090.1"/>
    <property type="molecule type" value="Genomic_DNA"/>
</dbReference>
<dbReference type="Pfam" id="PF03250">
    <property type="entry name" value="Tropomodulin"/>
    <property type="match status" value="1"/>
</dbReference>
<evidence type="ECO:0000313" key="4">
    <source>
        <dbReference type="Proteomes" id="UP001177744"/>
    </source>
</evidence>
<evidence type="ECO:0000313" key="3">
    <source>
        <dbReference type="EMBL" id="KAK1336090.1"/>
    </source>
</evidence>
<dbReference type="GO" id="GO:0006936">
    <property type="term" value="P:muscle contraction"/>
    <property type="evidence" value="ECO:0007669"/>
    <property type="project" value="TreeGrafter"/>
</dbReference>
<dbReference type="InterPro" id="IPR004934">
    <property type="entry name" value="TMOD"/>
</dbReference>